<dbReference type="Gene3D" id="2.60.110.10">
    <property type="entry name" value="Thaumatin"/>
    <property type="match status" value="1"/>
</dbReference>
<evidence type="ECO:0000313" key="1">
    <source>
        <dbReference type="EMBL" id="KAJ8872353.1"/>
    </source>
</evidence>
<name>A0ABQ9GJZ4_9NEOP</name>
<accession>A0ABQ9GJZ4</accession>
<protein>
    <recommendedName>
        <fullName evidence="3">Thaumatin-like protein</fullName>
    </recommendedName>
</protein>
<dbReference type="PANTHER" id="PTHR31048">
    <property type="entry name" value="OS03G0233200 PROTEIN"/>
    <property type="match status" value="1"/>
</dbReference>
<dbReference type="CDD" id="cd09218">
    <property type="entry name" value="TLP-PA"/>
    <property type="match status" value="1"/>
</dbReference>
<dbReference type="SMART" id="SM00205">
    <property type="entry name" value="THN"/>
    <property type="match status" value="1"/>
</dbReference>
<dbReference type="SUPFAM" id="SSF49870">
    <property type="entry name" value="Osmotin, thaumatin-like protein"/>
    <property type="match status" value="1"/>
</dbReference>
<sequence>MQLRLPNHRYTMTRLALFVVCCAVALVAPAIGKTFVFQNQHGSTVWIGTLGNAGLEAPNDGGFALNSGDQVTVTTADDWAGRFWARTGCNFNGNDGTCETGDCGNVLACNGAGGVPPVSLAEFTLNGYGDVDYYDVSFVDGYNVGLQVGCLPARASQGLASAIQPQTQSVDPNNQYSCGVAGCLNDLNSNCPDDLRQTNDAGDTVACKSACLAFDTDQYCCRGDYGTSDTCQSSTWPQNYPAYFKDNCPNAYSYAYDDTTSTYTCSDTGYTITVG</sequence>
<dbReference type="Proteomes" id="UP001159363">
    <property type="component" value="Chromosome 10"/>
</dbReference>
<organism evidence="1 2">
    <name type="scientific">Dryococelus australis</name>
    <dbReference type="NCBI Taxonomy" id="614101"/>
    <lineage>
        <taxon>Eukaryota</taxon>
        <taxon>Metazoa</taxon>
        <taxon>Ecdysozoa</taxon>
        <taxon>Arthropoda</taxon>
        <taxon>Hexapoda</taxon>
        <taxon>Insecta</taxon>
        <taxon>Pterygota</taxon>
        <taxon>Neoptera</taxon>
        <taxon>Polyneoptera</taxon>
        <taxon>Phasmatodea</taxon>
        <taxon>Verophasmatodea</taxon>
        <taxon>Anareolatae</taxon>
        <taxon>Phasmatidae</taxon>
        <taxon>Eurycanthinae</taxon>
        <taxon>Dryococelus</taxon>
    </lineage>
</organism>
<dbReference type="PROSITE" id="PS51367">
    <property type="entry name" value="THAUMATIN_2"/>
    <property type="match status" value="1"/>
</dbReference>
<dbReference type="Pfam" id="PF00314">
    <property type="entry name" value="Thaumatin"/>
    <property type="match status" value="1"/>
</dbReference>
<reference evidence="1 2" key="1">
    <citation type="submission" date="2023-02" db="EMBL/GenBank/DDBJ databases">
        <title>LHISI_Scaffold_Assembly.</title>
        <authorList>
            <person name="Stuart O.P."/>
            <person name="Cleave R."/>
            <person name="Magrath M.J.L."/>
            <person name="Mikheyev A.S."/>
        </authorList>
    </citation>
    <scope>NUCLEOTIDE SEQUENCE [LARGE SCALE GENOMIC DNA]</scope>
    <source>
        <strain evidence="1">Daus_M_001</strain>
        <tissue evidence="1">Leg muscle</tissue>
    </source>
</reference>
<dbReference type="InterPro" id="IPR001938">
    <property type="entry name" value="Thaumatin"/>
</dbReference>
<proteinExistence type="predicted"/>
<gene>
    <name evidence="1" type="ORF">PR048_025957</name>
</gene>
<evidence type="ECO:0000313" key="2">
    <source>
        <dbReference type="Proteomes" id="UP001159363"/>
    </source>
</evidence>
<dbReference type="PIRSF" id="PIRSF002703">
    <property type="entry name" value="Thaumatin"/>
    <property type="match status" value="1"/>
</dbReference>
<dbReference type="InterPro" id="IPR037176">
    <property type="entry name" value="Osmotin/thaumatin-like_sf"/>
</dbReference>
<comment type="caution">
    <text evidence="1">The sequence shown here is derived from an EMBL/GenBank/DDBJ whole genome shotgun (WGS) entry which is preliminary data.</text>
</comment>
<dbReference type="EMBL" id="JARBHB010000011">
    <property type="protein sequence ID" value="KAJ8872353.1"/>
    <property type="molecule type" value="Genomic_DNA"/>
</dbReference>
<keyword evidence="2" id="KW-1185">Reference proteome</keyword>
<dbReference type="PRINTS" id="PR00347">
    <property type="entry name" value="THAUMATIN"/>
</dbReference>
<evidence type="ECO:0008006" key="3">
    <source>
        <dbReference type="Google" id="ProtNLM"/>
    </source>
</evidence>